<feature type="region of interest" description="Disordered" evidence="1">
    <location>
        <begin position="213"/>
        <end position="240"/>
    </location>
</feature>
<keyword evidence="2" id="KW-0472">Membrane</keyword>
<keyword evidence="4" id="KW-1185">Reference proteome</keyword>
<dbReference type="PaxDb" id="353153-Q4CWG4"/>
<keyword evidence="2" id="KW-0812">Transmembrane</keyword>
<dbReference type="RefSeq" id="XP_806465.1">
    <property type="nucleotide sequence ID" value="XM_801372.1"/>
</dbReference>
<dbReference type="AlphaFoldDB" id="Q4CWG4"/>
<accession>Q4CWG4</accession>
<feature type="transmembrane region" description="Helical" evidence="2">
    <location>
        <begin position="6"/>
        <end position="28"/>
    </location>
</feature>
<evidence type="ECO:0000256" key="2">
    <source>
        <dbReference type="SAM" id="Phobius"/>
    </source>
</evidence>
<evidence type="ECO:0000313" key="4">
    <source>
        <dbReference type="Proteomes" id="UP000002296"/>
    </source>
</evidence>
<dbReference type="KEGG" id="tcr:508015.20"/>
<dbReference type="SMR" id="Q4CWG4"/>
<feature type="compositionally biased region" description="Low complexity" evidence="1">
    <location>
        <begin position="213"/>
        <end position="231"/>
    </location>
</feature>
<dbReference type="EMBL" id="AAHK01001635">
    <property type="protein sequence ID" value="EAN84614.1"/>
    <property type="molecule type" value="Genomic_DNA"/>
</dbReference>
<organism evidence="3 4">
    <name type="scientific">Trypanosoma cruzi (strain CL Brener)</name>
    <dbReference type="NCBI Taxonomy" id="353153"/>
    <lineage>
        <taxon>Eukaryota</taxon>
        <taxon>Discoba</taxon>
        <taxon>Euglenozoa</taxon>
        <taxon>Kinetoplastea</taxon>
        <taxon>Metakinetoplastina</taxon>
        <taxon>Trypanosomatida</taxon>
        <taxon>Trypanosomatidae</taxon>
        <taxon>Trypanosoma</taxon>
        <taxon>Schizotrypanum</taxon>
    </lineage>
</organism>
<dbReference type="Proteomes" id="UP000002296">
    <property type="component" value="Unassembled WGS sequence"/>
</dbReference>
<comment type="caution">
    <text evidence="3">The sequence shown here is derived from an EMBL/GenBank/DDBJ whole genome shotgun (WGS) entry which is preliminary data.</text>
</comment>
<reference evidence="3 4" key="1">
    <citation type="journal article" date="2005" name="Science">
        <title>The genome sequence of Trypanosoma cruzi, etiologic agent of Chagas disease.</title>
        <authorList>
            <person name="El-Sayed N.M."/>
            <person name="Myler P.J."/>
            <person name="Bartholomeu D.C."/>
            <person name="Nilsson D."/>
            <person name="Aggarwal G."/>
            <person name="Tran A.N."/>
            <person name="Ghedin E."/>
            <person name="Worthey E.A."/>
            <person name="Delcher A.L."/>
            <person name="Blandin G."/>
            <person name="Westenberger S.J."/>
            <person name="Caler E."/>
            <person name="Cerqueira G.C."/>
            <person name="Branche C."/>
            <person name="Haas B."/>
            <person name="Anupama A."/>
            <person name="Arner E."/>
            <person name="Aslund L."/>
            <person name="Attipoe P."/>
            <person name="Bontempi E."/>
            <person name="Bringaud F."/>
            <person name="Burton P."/>
            <person name="Cadag E."/>
            <person name="Campbell D.A."/>
            <person name="Carrington M."/>
            <person name="Crabtree J."/>
            <person name="Darban H."/>
            <person name="da Silveira J.F."/>
            <person name="de Jong P."/>
            <person name="Edwards K."/>
            <person name="Englund P.T."/>
            <person name="Fazelina G."/>
            <person name="Feldblyum T."/>
            <person name="Ferella M."/>
            <person name="Frasch A.C."/>
            <person name="Gull K."/>
            <person name="Horn D."/>
            <person name="Hou L."/>
            <person name="Huang Y."/>
            <person name="Kindlund E."/>
            <person name="Klingbeil M."/>
            <person name="Kluge S."/>
            <person name="Koo H."/>
            <person name="Lacerda D."/>
            <person name="Levin M.J."/>
            <person name="Lorenzi H."/>
            <person name="Louie T."/>
            <person name="Machado C.R."/>
            <person name="McCulloch R."/>
            <person name="McKenna A."/>
            <person name="Mizuno Y."/>
            <person name="Mottram J.C."/>
            <person name="Nelson S."/>
            <person name="Ochaya S."/>
            <person name="Osoegawa K."/>
            <person name="Pai G."/>
            <person name="Parsons M."/>
            <person name="Pentony M."/>
            <person name="Pettersson U."/>
            <person name="Pop M."/>
            <person name="Ramirez J.L."/>
            <person name="Rinta J."/>
            <person name="Robertson L."/>
            <person name="Salzberg S.L."/>
            <person name="Sanchez D.O."/>
            <person name="Seyler A."/>
            <person name="Sharma R."/>
            <person name="Shetty J."/>
            <person name="Simpson A.J."/>
            <person name="Sisk E."/>
            <person name="Tammi M.T."/>
            <person name="Tarleton R."/>
            <person name="Teixeira S."/>
            <person name="Van Aken S."/>
            <person name="Vogt C."/>
            <person name="Ward P.N."/>
            <person name="Wickstead B."/>
            <person name="Wortman J."/>
            <person name="White O."/>
            <person name="Fraser C.M."/>
            <person name="Stuart K.D."/>
            <person name="Andersson B."/>
        </authorList>
    </citation>
    <scope>NUCLEOTIDE SEQUENCE [LARGE SCALE GENOMIC DNA]</scope>
    <source>
        <strain evidence="3 4">CL Brener</strain>
    </source>
</reference>
<evidence type="ECO:0000313" key="3">
    <source>
        <dbReference type="EMBL" id="EAN84614.1"/>
    </source>
</evidence>
<dbReference type="InParanoid" id="Q4CWG4"/>
<name>Q4CWG4_TRYCC</name>
<dbReference type="GeneID" id="3536487"/>
<evidence type="ECO:0000256" key="1">
    <source>
        <dbReference type="SAM" id="MobiDB-lite"/>
    </source>
</evidence>
<keyword evidence="2" id="KW-1133">Transmembrane helix</keyword>
<sequence length="240" mass="25754">MADNATLVMALLFAFFVLLFFLLTANVYKRHLEDRKRRRRQERLRDCQRAEPFAPPVSLPVVVGAVVVFPSHEEAQHRIEEDGAPITRVPSELPGDGLTTSHEYFASAEPVEEGNALPRARSGDVLQGVPVDRSLRLPDVNAASRSLNTLSGATYRLRPASAVYGSASYLPRSSSSGSGMTAGDVPGVLQQSDAASCPETASPVHVCEAPPRAAAAVNAEGRTVPTTTARRPPVEEGQRT</sequence>
<gene>
    <name evidence="3" type="ORF">Tc00.1047053508015.20</name>
</gene>
<proteinExistence type="predicted"/>
<protein>
    <submittedName>
        <fullName evidence="3">Uncharacterized protein</fullName>
    </submittedName>
</protein>